<gene>
    <name evidence="1" type="ORF">AXG93_2603s1000</name>
</gene>
<reference evidence="1" key="1">
    <citation type="submission" date="2016-03" db="EMBL/GenBank/DDBJ databases">
        <title>Mechanisms controlling the formation of the plant cell surface in tip-growing cells are functionally conserved among land plants.</title>
        <authorList>
            <person name="Honkanen S."/>
            <person name="Jones V.A."/>
            <person name="Morieri G."/>
            <person name="Champion C."/>
            <person name="Hetherington A.J."/>
            <person name="Kelly S."/>
            <person name="Saint-Marcoux D."/>
            <person name="Proust H."/>
            <person name="Prescott H."/>
            <person name="Dolan L."/>
        </authorList>
    </citation>
    <scope>NUCLEOTIDE SEQUENCE [LARGE SCALE GENOMIC DNA]</scope>
    <source>
        <tissue evidence="1">Whole gametophyte</tissue>
    </source>
</reference>
<proteinExistence type="predicted"/>
<protein>
    <submittedName>
        <fullName evidence="1">Uncharacterized protein</fullName>
    </submittedName>
</protein>
<keyword evidence="2" id="KW-1185">Reference proteome</keyword>
<evidence type="ECO:0000313" key="1">
    <source>
        <dbReference type="EMBL" id="OAE21581.1"/>
    </source>
</evidence>
<dbReference type="AlphaFoldDB" id="A0A176VMP3"/>
<accession>A0A176VMP3</accession>
<dbReference type="EMBL" id="LVLJ01003387">
    <property type="protein sequence ID" value="OAE21581.1"/>
    <property type="molecule type" value="Genomic_DNA"/>
</dbReference>
<name>A0A176VMP3_MARPO</name>
<dbReference type="Proteomes" id="UP000077202">
    <property type="component" value="Unassembled WGS sequence"/>
</dbReference>
<sequence length="107" mass="11717">MLTLNVDKRRLAAAARGELLKVFPAVIFFFGREWLLDYGVMLREGDAGAATADESWPIADLKELQGLPGVSSRSGAREEVQGSNKSIITLGLDFGLMFKQEENDNGE</sequence>
<evidence type="ECO:0000313" key="2">
    <source>
        <dbReference type="Proteomes" id="UP000077202"/>
    </source>
</evidence>
<organism evidence="1 2">
    <name type="scientific">Marchantia polymorpha subsp. ruderalis</name>
    <dbReference type="NCBI Taxonomy" id="1480154"/>
    <lineage>
        <taxon>Eukaryota</taxon>
        <taxon>Viridiplantae</taxon>
        <taxon>Streptophyta</taxon>
        <taxon>Embryophyta</taxon>
        <taxon>Marchantiophyta</taxon>
        <taxon>Marchantiopsida</taxon>
        <taxon>Marchantiidae</taxon>
        <taxon>Marchantiales</taxon>
        <taxon>Marchantiaceae</taxon>
        <taxon>Marchantia</taxon>
    </lineage>
</organism>
<comment type="caution">
    <text evidence="1">The sequence shown here is derived from an EMBL/GenBank/DDBJ whole genome shotgun (WGS) entry which is preliminary data.</text>
</comment>